<dbReference type="InterPro" id="IPR001810">
    <property type="entry name" value="F-box_dom"/>
</dbReference>
<dbReference type="Gene3D" id="1.20.1280.50">
    <property type="match status" value="1"/>
</dbReference>
<evidence type="ECO:0000313" key="4">
    <source>
        <dbReference type="Proteomes" id="UP000076761"/>
    </source>
</evidence>
<evidence type="ECO:0000313" key="2">
    <source>
        <dbReference type="EMBL" id="KZT21435.1"/>
    </source>
</evidence>
<dbReference type="SUPFAM" id="SSF101908">
    <property type="entry name" value="Putative isomerase YbhE"/>
    <property type="match status" value="1"/>
</dbReference>
<dbReference type="EMBL" id="KV425555">
    <property type="protein sequence ID" value="KZT29218.1"/>
    <property type="molecule type" value="Genomic_DNA"/>
</dbReference>
<organism evidence="2 4">
    <name type="scientific">Neolentinus lepideus HHB14362 ss-1</name>
    <dbReference type="NCBI Taxonomy" id="1314782"/>
    <lineage>
        <taxon>Eukaryota</taxon>
        <taxon>Fungi</taxon>
        <taxon>Dikarya</taxon>
        <taxon>Basidiomycota</taxon>
        <taxon>Agaricomycotina</taxon>
        <taxon>Agaricomycetes</taxon>
        <taxon>Gloeophyllales</taxon>
        <taxon>Gloeophyllaceae</taxon>
        <taxon>Neolentinus</taxon>
    </lineage>
</organism>
<dbReference type="SMART" id="SM00256">
    <property type="entry name" value="FBOX"/>
    <property type="match status" value="1"/>
</dbReference>
<dbReference type="EMBL" id="KV425607">
    <property type="protein sequence ID" value="KZT21435.1"/>
    <property type="molecule type" value="Genomic_DNA"/>
</dbReference>
<dbReference type="AlphaFoldDB" id="A0A165PSL4"/>
<evidence type="ECO:0000259" key="1">
    <source>
        <dbReference type="PROSITE" id="PS50181"/>
    </source>
</evidence>
<dbReference type="PROSITE" id="PS50181">
    <property type="entry name" value="FBOX"/>
    <property type="match status" value="1"/>
</dbReference>
<dbReference type="OrthoDB" id="2670467at2759"/>
<sequence>MTGVSFDTLPHDILYHIISFLSPLDTYRLRQVNTIFYDLTHHRQIWTNAYLRTSLPIPKDPVLTKSTKQLEVELRRAAKLDDAFNQGSLRPILRNRIDDWNGPGGRNHVWCNLVKGRWLIVCRWQSKYVKCYDLDTPNPSEKPITWITAFGTPIDAAACHTCTDEDVLLFAYSAQDAITVLKLQLSPQPIAFSLFRYLEWRFHDVHDDLELRYKDLSLNDRYLLAFGPRHGGP</sequence>
<name>A0A165PSL4_9AGAM</name>
<feature type="domain" description="F-box" evidence="1">
    <location>
        <begin position="3"/>
        <end position="49"/>
    </location>
</feature>
<dbReference type="Pfam" id="PF12937">
    <property type="entry name" value="F-box-like"/>
    <property type="match status" value="1"/>
</dbReference>
<dbReference type="InterPro" id="IPR036047">
    <property type="entry name" value="F-box-like_dom_sf"/>
</dbReference>
<accession>A0A165PSL4</accession>
<proteinExistence type="predicted"/>
<keyword evidence="4" id="KW-1185">Reference proteome</keyword>
<protein>
    <recommendedName>
        <fullName evidence="1">F-box domain-containing protein</fullName>
    </recommendedName>
</protein>
<dbReference type="Proteomes" id="UP000076761">
    <property type="component" value="Unassembled WGS sequence"/>
</dbReference>
<reference evidence="2 4" key="1">
    <citation type="journal article" date="2016" name="Mol. Biol. Evol.">
        <title>Comparative Genomics of Early-Diverging Mushroom-Forming Fungi Provides Insights into the Origins of Lignocellulose Decay Capabilities.</title>
        <authorList>
            <person name="Nagy L.G."/>
            <person name="Riley R."/>
            <person name="Tritt A."/>
            <person name="Adam C."/>
            <person name="Daum C."/>
            <person name="Floudas D."/>
            <person name="Sun H."/>
            <person name="Yadav J.S."/>
            <person name="Pangilinan J."/>
            <person name="Larsson K.H."/>
            <person name="Matsuura K."/>
            <person name="Barry K."/>
            <person name="Labutti K."/>
            <person name="Kuo R."/>
            <person name="Ohm R.A."/>
            <person name="Bhattacharya S.S."/>
            <person name="Shirouzu T."/>
            <person name="Yoshinaga Y."/>
            <person name="Martin F.M."/>
            <person name="Grigoriev I.V."/>
            <person name="Hibbett D.S."/>
        </authorList>
    </citation>
    <scope>NUCLEOTIDE SEQUENCE [LARGE SCALE GENOMIC DNA]</scope>
    <source>
        <strain evidence="2 4">HHB14362 ss-1</strain>
    </source>
</reference>
<gene>
    <name evidence="3" type="ORF">NEOLEDRAFT_1128812</name>
    <name evidence="2" type="ORF">NEOLEDRAFT_1139551</name>
</gene>
<dbReference type="SUPFAM" id="SSF81383">
    <property type="entry name" value="F-box domain"/>
    <property type="match status" value="1"/>
</dbReference>
<evidence type="ECO:0000313" key="3">
    <source>
        <dbReference type="EMBL" id="KZT29218.1"/>
    </source>
</evidence>